<dbReference type="GO" id="GO:0044096">
    <property type="term" value="C:type IV pilus"/>
    <property type="evidence" value="ECO:0007669"/>
    <property type="project" value="TreeGrafter"/>
</dbReference>
<organism evidence="5 6">
    <name type="scientific">Acinetobacter colistiniresistens</name>
    <dbReference type="NCBI Taxonomy" id="280145"/>
    <lineage>
        <taxon>Bacteria</taxon>
        <taxon>Pseudomonadati</taxon>
        <taxon>Pseudomonadota</taxon>
        <taxon>Gammaproteobacteria</taxon>
        <taxon>Moraxellales</taxon>
        <taxon>Moraxellaceae</taxon>
        <taxon>Acinetobacter</taxon>
    </lineage>
</organism>
<dbReference type="PANTHER" id="PTHR30093:SF34">
    <property type="entry name" value="PREPILIN PEPTIDASE-DEPENDENT PROTEIN D"/>
    <property type="match status" value="1"/>
</dbReference>
<comment type="caution">
    <text evidence="5">The sequence shown here is derived from an EMBL/GenBank/DDBJ whole genome shotgun (WGS) entry which is preliminary data.</text>
</comment>
<keyword evidence="2" id="KW-0488">Methylation</keyword>
<dbReference type="Gene3D" id="3.30.700.10">
    <property type="entry name" value="Glycoprotein, Type 4 Pilin"/>
    <property type="match status" value="1"/>
</dbReference>
<evidence type="ECO:0000256" key="1">
    <source>
        <dbReference type="ARBA" id="ARBA00005233"/>
    </source>
</evidence>
<accession>A0A558F8D3</accession>
<dbReference type="SUPFAM" id="SSF54523">
    <property type="entry name" value="Pili subunits"/>
    <property type="match status" value="1"/>
</dbReference>
<dbReference type="Pfam" id="PF07963">
    <property type="entry name" value="N_methyl"/>
    <property type="match status" value="1"/>
</dbReference>
<dbReference type="PROSITE" id="PS00409">
    <property type="entry name" value="PROKAR_NTER_METHYL"/>
    <property type="match status" value="1"/>
</dbReference>
<gene>
    <name evidence="5" type="ORF">FPV60_09830</name>
</gene>
<keyword evidence="4" id="KW-1133">Transmembrane helix</keyword>
<dbReference type="PANTHER" id="PTHR30093">
    <property type="entry name" value="GENERAL SECRETION PATHWAY PROTEIN G"/>
    <property type="match status" value="1"/>
</dbReference>
<evidence type="ECO:0000256" key="2">
    <source>
        <dbReference type="ARBA" id="ARBA00022481"/>
    </source>
</evidence>
<keyword evidence="4" id="KW-0812">Transmembrane</keyword>
<name>A0A558F8D3_9GAMM</name>
<dbReference type="Proteomes" id="UP000316981">
    <property type="component" value="Unassembled WGS sequence"/>
</dbReference>
<evidence type="ECO:0000313" key="5">
    <source>
        <dbReference type="EMBL" id="TVT81862.1"/>
    </source>
</evidence>
<dbReference type="GO" id="GO:0007155">
    <property type="term" value="P:cell adhesion"/>
    <property type="evidence" value="ECO:0007669"/>
    <property type="project" value="InterPro"/>
</dbReference>
<dbReference type="AlphaFoldDB" id="A0A558F8D3"/>
<dbReference type="InterPro" id="IPR001082">
    <property type="entry name" value="Pilin"/>
</dbReference>
<reference evidence="5 6" key="1">
    <citation type="submission" date="2019-07" db="EMBL/GenBank/DDBJ databases">
        <title>Draft Genome Sequence of the first blaOXA-58-Harboring Acinetobacter colistiniresistens clinical isolate from Brazil.</title>
        <authorList>
            <person name="Favaro L.S."/>
            <person name="Paula-Petroli S.B."/>
            <person name="Moura C.F."/>
            <person name="Tognim M.C.B."/>
            <person name="Venancio E.J."/>
            <person name="Yamada-Ogatta S.F."/>
            <person name="Carrara-Marroni F.E."/>
        </authorList>
    </citation>
    <scope>NUCLEOTIDE SEQUENCE [LARGE SCALE GENOMIC DNA]</scope>
    <source>
        <strain evidence="5 6">DL</strain>
    </source>
</reference>
<dbReference type="GO" id="GO:0043107">
    <property type="term" value="P:type IV pilus-dependent motility"/>
    <property type="evidence" value="ECO:0007669"/>
    <property type="project" value="TreeGrafter"/>
</dbReference>
<dbReference type="Pfam" id="PF00114">
    <property type="entry name" value="Pilin"/>
    <property type="match status" value="1"/>
</dbReference>
<dbReference type="InterPro" id="IPR045584">
    <property type="entry name" value="Pilin-like"/>
</dbReference>
<keyword evidence="4" id="KW-0472">Membrane</keyword>
<proteinExistence type="inferred from homology"/>
<comment type="similarity">
    <text evidence="1 3">Belongs to the N-Me-Phe pilin family.</text>
</comment>
<evidence type="ECO:0000313" key="6">
    <source>
        <dbReference type="Proteomes" id="UP000316981"/>
    </source>
</evidence>
<evidence type="ECO:0000256" key="3">
    <source>
        <dbReference type="RuleBase" id="RU000389"/>
    </source>
</evidence>
<dbReference type="NCBIfam" id="TIGR02532">
    <property type="entry name" value="IV_pilin_GFxxxE"/>
    <property type="match status" value="1"/>
</dbReference>
<feature type="transmembrane region" description="Helical" evidence="4">
    <location>
        <begin position="7"/>
        <end position="28"/>
    </location>
</feature>
<sequence>MKSMQKGFTLIELMIVVAIIGILAAIAIPQYQTYIAKSQVSRAVGEAGALKTVVEDCLNNGKTTVGSATGNCIIGATGSNILTGNAQSGETLATGTGVPQVTLNTTGAATIVGTFGNSASTALKSGTAAKVTWTRTVDGTWSCGSTAVEKYNNASCPTTAAAAGP</sequence>
<protein>
    <submittedName>
        <fullName evidence="5">Pilin</fullName>
    </submittedName>
</protein>
<dbReference type="RefSeq" id="WP_144583368.1">
    <property type="nucleotide sequence ID" value="NZ_VMTP01000056.1"/>
</dbReference>
<dbReference type="EMBL" id="VMTP01000056">
    <property type="protein sequence ID" value="TVT81862.1"/>
    <property type="molecule type" value="Genomic_DNA"/>
</dbReference>
<keyword evidence="3" id="KW-0281">Fimbrium</keyword>
<dbReference type="InterPro" id="IPR012902">
    <property type="entry name" value="N_methyl_site"/>
</dbReference>
<evidence type="ECO:0000256" key="4">
    <source>
        <dbReference type="SAM" id="Phobius"/>
    </source>
</evidence>